<dbReference type="GO" id="GO:0006368">
    <property type="term" value="P:transcription elongation by RNA polymerase II"/>
    <property type="evidence" value="ECO:0007669"/>
    <property type="project" value="InterPro"/>
</dbReference>
<feature type="domain" description="Paf1 complex subunit Cdc73 N-terminal" evidence="8">
    <location>
        <begin position="1"/>
        <end position="319"/>
    </location>
</feature>
<evidence type="ECO:0000313" key="10">
    <source>
        <dbReference type="EMBL" id="KAH9506791.1"/>
    </source>
</evidence>
<dbReference type="Pfam" id="PF05179">
    <property type="entry name" value="CDC73_C"/>
    <property type="match status" value="1"/>
</dbReference>
<evidence type="ECO:0000256" key="3">
    <source>
        <dbReference type="ARBA" id="ARBA00023015"/>
    </source>
</evidence>
<dbReference type="Proteomes" id="UP000828236">
    <property type="component" value="Unassembled WGS sequence"/>
</dbReference>
<comment type="subcellular location">
    <subcellularLocation>
        <location evidence="1">Nucleus</location>
    </subcellularLocation>
</comment>
<feature type="domain" description="Cell division control protein 73 C-terminal" evidence="7">
    <location>
        <begin position="476"/>
        <end position="626"/>
    </location>
</feature>
<accession>A0A922HT77</accession>
<dbReference type="InterPro" id="IPR038103">
    <property type="entry name" value="CDC73_C_sf"/>
</dbReference>
<keyword evidence="3" id="KW-0805">Transcription regulation</keyword>
<reference evidence="10" key="4">
    <citation type="journal article" date="2022" name="Res Sq">
        <title>Comparative Genomics Reveals Insights into the Divergent Evolution of Astigmatic Mites and Household Pest Adaptations.</title>
        <authorList>
            <person name="Xiong Q."/>
            <person name="Wan A.T.-Y."/>
            <person name="Liu X.-Y."/>
            <person name="Fung C.S.-H."/>
            <person name="Xiao X."/>
            <person name="Malainual N."/>
            <person name="Hou J."/>
            <person name="Wang L."/>
            <person name="Wang M."/>
            <person name="Yang K."/>
            <person name="Cui Y."/>
            <person name="Leung E."/>
            <person name="Nong W."/>
            <person name="Shin S.-K."/>
            <person name="Au S."/>
            <person name="Jeong K.Y."/>
            <person name="Chew F.T."/>
            <person name="Hui J."/>
            <person name="Leung T.F."/>
            <person name="Tungtrongchitr A."/>
            <person name="Zhong N."/>
            <person name="Liu Z."/>
            <person name="Tsui S."/>
        </authorList>
    </citation>
    <scope>NUCLEOTIDE SEQUENCE</scope>
    <source>
        <strain evidence="10">Derf</strain>
        <tissue evidence="10">Whole organism</tissue>
    </source>
</reference>
<evidence type="ECO:0000256" key="6">
    <source>
        <dbReference type="SAM" id="MobiDB-lite"/>
    </source>
</evidence>
<evidence type="ECO:0000256" key="2">
    <source>
        <dbReference type="ARBA" id="ARBA00010427"/>
    </source>
</evidence>
<evidence type="ECO:0000256" key="5">
    <source>
        <dbReference type="ARBA" id="ARBA00023242"/>
    </source>
</evidence>
<keyword evidence="11" id="KW-1185">Reference proteome</keyword>
<dbReference type="Gene3D" id="3.40.50.11990">
    <property type="entry name" value="RNA polymerase II accessory factor, Cdc73 C-terminal domain"/>
    <property type="match status" value="1"/>
</dbReference>
<protein>
    <submittedName>
        <fullName evidence="10">Accessory factor associated with RNA polymerase II</fullName>
    </submittedName>
    <submittedName>
        <fullName evidence="9">Parafibromin-like protein</fullName>
    </submittedName>
</protein>
<dbReference type="GO" id="GO:0016593">
    <property type="term" value="C:Cdc73/Paf1 complex"/>
    <property type="evidence" value="ECO:0007669"/>
    <property type="project" value="InterPro"/>
</dbReference>
<evidence type="ECO:0000259" key="7">
    <source>
        <dbReference type="Pfam" id="PF05179"/>
    </source>
</evidence>
<evidence type="ECO:0000259" key="8">
    <source>
        <dbReference type="Pfam" id="PF16050"/>
    </source>
</evidence>
<reference evidence="9" key="2">
    <citation type="submission" date="2020-06" db="EMBL/GenBank/DDBJ databases">
        <authorList>
            <person name="Ji K."/>
            <person name="Li J."/>
        </authorList>
    </citation>
    <scope>NUCLEOTIDE SEQUENCE</scope>
    <source>
        <strain evidence="9">JKM2019</strain>
        <tissue evidence="9">Whole body</tissue>
    </source>
</reference>
<keyword evidence="5" id="KW-0539">Nucleus</keyword>
<comment type="caution">
    <text evidence="10">The sequence shown here is derived from an EMBL/GenBank/DDBJ whole genome shotgun (WGS) entry which is preliminary data.</text>
</comment>
<gene>
    <name evidence="10" type="primary">CDC73</name>
    <name evidence="10" type="ORF">DERF_011506</name>
    <name evidence="9" type="ORF">HUG17_10147</name>
</gene>
<dbReference type="InterPro" id="IPR031336">
    <property type="entry name" value="CDC73_C"/>
</dbReference>
<name>A0A922HT77_DERFA</name>
<feature type="compositionally biased region" description="Polar residues" evidence="6">
    <location>
        <begin position="125"/>
        <end position="134"/>
    </location>
</feature>
<feature type="compositionally biased region" description="Polar residues" evidence="6">
    <location>
        <begin position="328"/>
        <end position="339"/>
    </location>
</feature>
<dbReference type="GO" id="GO:0032968">
    <property type="term" value="P:positive regulation of transcription elongation by RNA polymerase II"/>
    <property type="evidence" value="ECO:0007669"/>
    <property type="project" value="TreeGrafter"/>
</dbReference>
<evidence type="ECO:0000256" key="4">
    <source>
        <dbReference type="ARBA" id="ARBA00023163"/>
    </source>
</evidence>
<proteinExistence type="inferred from homology"/>
<evidence type="ECO:0000313" key="9">
    <source>
        <dbReference type="EMBL" id="KAH7643456.1"/>
    </source>
</evidence>
<organism evidence="10 11">
    <name type="scientific">Dermatophagoides farinae</name>
    <name type="common">American house dust mite</name>
    <dbReference type="NCBI Taxonomy" id="6954"/>
    <lineage>
        <taxon>Eukaryota</taxon>
        <taxon>Metazoa</taxon>
        <taxon>Ecdysozoa</taxon>
        <taxon>Arthropoda</taxon>
        <taxon>Chelicerata</taxon>
        <taxon>Arachnida</taxon>
        <taxon>Acari</taxon>
        <taxon>Acariformes</taxon>
        <taxon>Sarcoptiformes</taxon>
        <taxon>Astigmata</taxon>
        <taxon>Psoroptidia</taxon>
        <taxon>Analgoidea</taxon>
        <taxon>Pyroglyphidae</taxon>
        <taxon>Dermatophagoidinae</taxon>
        <taxon>Dermatophagoides</taxon>
    </lineage>
</organism>
<dbReference type="PANTHER" id="PTHR12466:SF8">
    <property type="entry name" value="PARAFIBROMIN"/>
    <property type="match status" value="1"/>
</dbReference>
<evidence type="ECO:0000256" key="1">
    <source>
        <dbReference type="ARBA" id="ARBA00004123"/>
    </source>
</evidence>
<dbReference type="OrthoDB" id="2186602at2759"/>
<reference evidence="10" key="1">
    <citation type="submission" date="2013-05" db="EMBL/GenBank/DDBJ databases">
        <authorList>
            <person name="Yim A.K.Y."/>
            <person name="Chan T.F."/>
            <person name="Ji K.M."/>
            <person name="Liu X.Y."/>
            <person name="Zhou J.W."/>
            <person name="Li R.Q."/>
            <person name="Yang K.Y."/>
            <person name="Li J."/>
            <person name="Li M."/>
            <person name="Law P.T.W."/>
            <person name="Wu Y.L."/>
            <person name="Cai Z.L."/>
            <person name="Qin H."/>
            <person name="Bao Y."/>
            <person name="Leung R.K.K."/>
            <person name="Ng P.K.S."/>
            <person name="Zou J."/>
            <person name="Zhong X.J."/>
            <person name="Ran P.X."/>
            <person name="Zhong N.S."/>
            <person name="Liu Z.G."/>
            <person name="Tsui S.K.W."/>
        </authorList>
    </citation>
    <scope>NUCLEOTIDE SEQUENCE</scope>
    <source>
        <strain evidence="10">Derf</strain>
        <tissue evidence="10">Whole organism</tissue>
    </source>
</reference>
<keyword evidence="4" id="KW-0804">Transcription</keyword>
<dbReference type="InterPro" id="IPR032041">
    <property type="entry name" value="Cdc73_N"/>
</dbReference>
<sequence length="637" mass="71005">MADPLSLLRQYHMRKKEIVERDGMICFGEYCWPKQTKTNYLIYSSSRDGPNKNYYTLECLVYFLRNVHLQHPTYVKQAASFEIPVVQRPDRKDLLAYLSGETSTSASIDKSAPIELPISISQLNKESGHQQNLSGHPGGMTGSSIDGQDGPPASKLARLDEMEKVRKQFAARLDAPKIKKSLPTDLLIGQHGSNLAGGIVGGSAAVGDSNTTSLRDSMSNEQIAALKAKRLAKKRSTIIDADTDLEGAQALGLNNTAADHSVLLQYDSNFTKEIQNKERVWRNRTNVLQSSGKNFQKPIFFLLQSIKAREDNALRNRGNGGLGAANNSIHSSNQMNRLNSSTTLSTSSVIMSTTSSQVNNGQPMGVGGYNTNNNGVAPIQPSTQPLANNGQQQQTAQQYNRYDQERFAKNDSALGFSIDTTSTYHGLTLKSVTEGSTAPKTVSGSTVTGLLMQKNNALVSNNNGGNHHQKPQKRPSRTPIIIIPATNTSLITMYNAKAILQDLKYMDSKQCDQRRENEMLIQRRKPDNTTVPYRIIDNPLKLTQDEWNRVVAVFVQGPAWQFKGWPWNGNPVEIFARIKAFHLKFDEMKLDNNVAKWSVEIIELSRSKRHLDRANLLKFWSLLDQHIAKHKHNVVRY</sequence>
<dbReference type="EMBL" id="ASGP02000005">
    <property type="protein sequence ID" value="KAH9506791.1"/>
    <property type="molecule type" value="Genomic_DNA"/>
</dbReference>
<feature type="region of interest" description="Disordered" evidence="6">
    <location>
        <begin position="322"/>
        <end position="342"/>
    </location>
</feature>
<dbReference type="Proteomes" id="UP000790347">
    <property type="component" value="Unassembled WGS sequence"/>
</dbReference>
<dbReference type="Pfam" id="PF16050">
    <property type="entry name" value="CDC73_N"/>
    <property type="match status" value="1"/>
</dbReference>
<evidence type="ECO:0000313" key="11">
    <source>
        <dbReference type="Proteomes" id="UP000790347"/>
    </source>
</evidence>
<reference evidence="9" key="3">
    <citation type="journal article" date="2021" name="World Allergy Organ. J.">
        <title>Chromosome-level assembly of Dermatophagoides farinae genome and transcriptome reveals two novel allergens Der f 37 and Der f 39.</title>
        <authorList>
            <person name="Chen J."/>
            <person name="Cai Z."/>
            <person name="Fan D."/>
            <person name="Hu J."/>
            <person name="Hou Y."/>
            <person name="He Y."/>
            <person name="Zhang Z."/>
            <person name="Zhao Z."/>
            <person name="Gao P."/>
            <person name="Hu W."/>
            <person name="Sun J."/>
            <person name="Li J."/>
            <person name="Ji K."/>
        </authorList>
    </citation>
    <scope>NUCLEOTIDE SEQUENCE</scope>
    <source>
        <strain evidence="9">JKM2019</strain>
    </source>
</reference>
<dbReference type="PANTHER" id="PTHR12466">
    <property type="entry name" value="CDC73 DOMAIN PROTEIN"/>
    <property type="match status" value="1"/>
</dbReference>
<dbReference type="GO" id="GO:0000993">
    <property type="term" value="F:RNA polymerase II complex binding"/>
    <property type="evidence" value="ECO:0007669"/>
    <property type="project" value="TreeGrafter"/>
</dbReference>
<dbReference type="AlphaFoldDB" id="A0A922HT77"/>
<dbReference type="FunFam" id="3.40.50.11990:FF:000002">
    <property type="entry name" value="protein CDC73 homolog"/>
    <property type="match status" value="1"/>
</dbReference>
<dbReference type="EMBL" id="SDOV01000003">
    <property type="protein sequence ID" value="KAH7643456.1"/>
    <property type="molecule type" value="Genomic_DNA"/>
</dbReference>
<feature type="region of interest" description="Disordered" evidence="6">
    <location>
        <begin position="125"/>
        <end position="154"/>
    </location>
</feature>
<comment type="similarity">
    <text evidence="2">Belongs to the CDC73 family.</text>
</comment>
<dbReference type="InterPro" id="IPR007852">
    <property type="entry name" value="Cdc73/Parafibromin"/>
</dbReference>